<dbReference type="AlphaFoldDB" id="A0A4C1Z1A4"/>
<protein>
    <submittedName>
        <fullName evidence="1">Uncharacterized protein</fullName>
    </submittedName>
</protein>
<evidence type="ECO:0000313" key="2">
    <source>
        <dbReference type="Proteomes" id="UP000299102"/>
    </source>
</evidence>
<organism evidence="1 2">
    <name type="scientific">Eumeta variegata</name>
    <name type="common">Bagworm moth</name>
    <name type="synonym">Eumeta japonica</name>
    <dbReference type="NCBI Taxonomy" id="151549"/>
    <lineage>
        <taxon>Eukaryota</taxon>
        <taxon>Metazoa</taxon>
        <taxon>Ecdysozoa</taxon>
        <taxon>Arthropoda</taxon>
        <taxon>Hexapoda</taxon>
        <taxon>Insecta</taxon>
        <taxon>Pterygota</taxon>
        <taxon>Neoptera</taxon>
        <taxon>Endopterygota</taxon>
        <taxon>Lepidoptera</taxon>
        <taxon>Glossata</taxon>
        <taxon>Ditrysia</taxon>
        <taxon>Tineoidea</taxon>
        <taxon>Psychidae</taxon>
        <taxon>Oiketicinae</taxon>
        <taxon>Eumeta</taxon>
    </lineage>
</organism>
<gene>
    <name evidence="1" type="ORF">EVAR_68813_1</name>
</gene>
<sequence length="175" mass="19545">MLDNSNQRETLEDLPSCLIGCRVYERRGLTIATSSCQLLISLNFNVETLTGDFLPSALPPHKLYLVRILQGRFRILAHDQRTSLAYLHGSYNDGRGIKGIFCVLAHYHLNLALDRGQGVLPAVSFWLKVARIPAGRAPPSALIQARTLAPPYIYTPFGVSRLVPFSLCDRLKVER</sequence>
<accession>A0A4C1Z1A4</accession>
<evidence type="ECO:0000313" key="1">
    <source>
        <dbReference type="EMBL" id="GBP81002.1"/>
    </source>
</evidence>
<name>A0A4C1Z1A4_EUMVA</name>
<keyword evidence="2" id="KW-1185">Reference proteome</keyword>
<comment type="caution">
    <text evidence="1">The sequence shown here is derived from an EMBL/GenBank/DDBJ whole genome shotgun (WGS) entry which is preliminary data.</text>
</comment>
<reference evidence="1 2" key="1">
    <citation type="journal article" date="2019" name="Commun. Biol.">
        <title>The bagworm genome reveals a unique fibroin gene that provides high tensile strength.</title>
        <authorList>
            <person name="Kono N."/>
            <person name="Nakamura H."/>
            <person name="Ohtoshi R."/>
            <person name="Tomita M."/>
            <person name="Numata K."/>
            <person name="Arakawa K."/>
        </authorList>
    </citation>
    <scope>NUCLEOTIDE SEQUENCE [LARGE SCALE GENOMIC DNA]</scope>
</reference>
<dbReference type="EMBL" id="BGZK01001492">
    <property type="protein sequence ID" value="GBP81002.1"/>
    <property type="molecule type" value="Genomic_DNA"/>
</dbReference>
<proteinExistence type="predicted"/>
<dbReference type="Proteomes" id="UP000299102">
    <property type="component" value="Unassembled WGS sequence"/>
</dbReference>